<dbReference type="EC" id="2.7.11.1" evidence="4"/>
<feature type="region of interest" description="Disordered" evidence="15">
    <location>
        <begin position="813"/>
        <end position="853"/>
    </location>
</feature>
<feature type="compositionally biased region" description="Polar residues" evidence="15">
    <location>
        <begin position="1384"/>
        <end position="1413"/>
    </location>
</feature>
<evidence type="ECO:0000256" key="7">
    <source>
        <dbReference type="ARBA" id="ARBA00022553"/>
    </source>
</evidence>
<dbReference type="InterPro" id="IPR000719">
    <property type="entry name" value="Prot_kinase_dom"/>
</dbReference>
<dbReference type="Gene3D" id="3.30.200.20">
    <property type="entry name" value="Phosphorylase Kinase, domain 1"/>
    <property type="match status" value="1"/>
</dbReference>
<dbReference type="InterPro" id="IPR011009">
    <property type="entry name" value="Kinase-like_dom_sf"/>
</dbReference>
<dbReference type="OMA" id="ARICWPQ"/>
<evidence type="ECO:0000256" key="4">
    <source>
        <dbReference type="ARBA" id="ARBA00012513"/>
    </source>
</evidence>
<reference evidence="19" key="1">
    <citation type="submission" date="2025-08" db="UniProtKB">
        <authorList>
            <consortium name="Ensembl"/>
        </authorList>
    </citation>
    <scope>IDENTIFICATION</scope>
</reference>
<dbReference type="FunFam" id="2.30.42.10:FF:000008">
    <property type="entry name" value="microtubule-associated serine/threonine-protein kinase 4 isoform X2"/>
    <property type="match status" value="1"/>
</dbReference>
<feature type="compositionally biased region" description="Low complexity" evidence="15">
    <location>
        <begin position="1150"/>
        <end position="1168"/>
    </location>
</feature>
<evidence type="ECO:0000313" key="19">
    <source>
        <dbReference type="Ensembl" id="ENSMMOP00000010772.1"/>
    </source>
</evidence>
<keyword evidence="10" id="KW-0418">Kinase</keyword>
<feature type="compositionally biased region" description="Low complexity" evidence="15">
    <location>
        <begin position="875"/>
        <end position="900"/>
    </location>
</feature>
<feature type="compositionally biased region" description="Acidic residues" evidence="15">
    <location>
        <begin position="1363"/>
        <end position="1375"/>
    </location>
</feature>
<feature type="compositionally biased region" description="Polar residues" evidence="15">
    <location>
        <begin position="51"/>
        <end position="65"/>
    </location>
</feature>
<dbReference type="GO" id="GO:0000287">
    <property type="term" value="F:magnesium ion binding"/>
    <property type="evidence" value="ECO:0007669"/>
    <property type="project" value="InterPro"/>
</dbReference>
<dbReference type="PANTHER" id="PTHR24356">
    <property type="entry name" value="SERINE/THREONINE-PROTEIN KINASE"/>
    <property type="match status" value="1"/>
</dbReference>
<dbReference type="Gene3D" id="1.20.1480.20">
    <property type="entry name" value="MAST3 pre-PK domain-like"/>
    <property type="match status" value="1"/>
</dbReference>
<comment type="cofactor">
    <cofactor evidence="1">
        <name>Mg(2+)</name>
        <dbReference type="ChEBI" id="CHEBI:18420"/>
    </cofactor>
</comment>
<evidence type="ECO:0000256" key="9">
    <source>
        <dbReference type="ARBA" id="ARBA00022741"/>
    </source>
</evidence>
<dbReference type="FunFam" id="3.30.200.20:FF:000457">
    <property type="entry name" value="Microtubule-associated serine/threonine-protein kinase"/>
    <property type="match status" value="1"/>
</dbReference>
<keyword evidence="6" id="KW-0723">Serine/threonine-protein kinase</keyword>
<feature type="region of interest" description="Disordered" evidence="15">
    <location>
        <begin position="134"/>
        <end position="162"/>
    </location>
</feature>
<keyword evidence="20" id="KW-1185">Reference proteome</keyword>
<feature type="compositionally biased region" description="Basic residues" evidence="15">
    <location>
        <begin position="1004"/>
        <end position="1023"/>
    </location>
</feature>
<dbReference type="GO" id="GO:0035556">
    <property type="term" value="P:intracellular signal transduction"/>
    <property type="evidence" value="ECO:0007669"/>
    <property type="project" value="TreeGrafter"/>
</dbReference>
<dbReference type="SUPFAM" id="SSF56112">
    <property type="entry name" value="Protein kinase-like (PK-like)"/>
    <property type="match status" value="1"/>
</dbReference>
<feature type="compositionally biased region" description="Basic and acidic residues" evidence="15">
    <location>
        <begin position="722"/>
        <end position="734"/>
    </location>
</feature>
<keyword evidence="11" id="KW-0067">ATP-binding</keyword>
<sequence length="1413" mass="156701">MSDPSQNKSHFVPAALLKRSKSCRSSNRKNLGVRTPSPTLSRPLSPLSLHTAANSPLDSPRNVSTSASLNFPFARRAEGRRWSLASLPSSGYGTNPPSSTVSSSSSSQERLHQLPYQPTQDELHFLFKHFRSTDSMTDEDGRPSTVMRPRARSLSPGRSSTSYDNEIVMMNHVYKERFPKATAQMEERLFEIITHCSPESSLPLADGVLGFIQHQLVELVRDCLDKSQKGLVTSMYFAELQEKLEKLLHEAYERSESEEVTVIVQLVRKILIIISQPARLLECLEFDPEEFYHLLEAAEGHAKVGQGIKTDIPRYIISQLGLTRDPLEDMVQLEQYDTSRSVSVEPDATMLTPTRRKPFESDFETIKLISNGAYGAVYLVRHKETRQRFAMKKVNRQNLVLRNQIQQAFVERDILTFAENPFVVSMFCSFETRRHLCMVMEYVEGGDCANLLKNMGPLPVEMTRMYFAETVLALEYLHNYGIVHRDLKPDNLLITSMGHIKLTDFGLSKIGLMNMTTNLYEGHMEKDTREFVDKQVCGTPEYIAPEVILRQGYGKPVDWWAMGIILYEFLVGCVPFFGDTPEELFGQVVSDEIFWPEGDDALPADAQDLITRLLKQNPLDRLGTGGALEVKQNSFFLDFDWNGLLRQKAEFIPQLEAEDDTSYFDTRSERYHHLASDEDEETNDEESSLEIRQFASWSHRFSKVYSSTEHLATPSNQSFSSDRSHSEDKEDHGDMGGLSPSPNPAESSGEHRHGGRMASLRPRTSSSSSQSERSTSPLVMSSTHSLDTMPRFALSTDDEAEVVVSNLRRIRIRSNSTGAKHSSPKEPAGPRRFGNQLETPDRQRLPCGGKVPKSASVSALSLIITTDDTPGGLQPSPISPRSLSSNPSSRDSSPSRDLSFSFSSMKPPIVIHTSGKKYGFTLQAIRVYMGDSDVYTVHHVVSRVEEGSQAHQAGLRTGDLITHVNGESVQGLVHPEMIELLLKGGSKVVLQTIALENTSIKVGPARKVKNKGKMARRSKKSRKRDNYDRRRSILKKLSKGSTMMHSSRSFSSGLHHSVSSSESLPGSPTHSLSPGPSTPCRSPAPDHQAFDNNSPQSTSPSSSSPSSPATHIRPSSLHGLGSKLSTQRYAKVGRRKSTSNIPPSPLACNSSSSSTQPLSPQRSPSPLSGFAKTLHTHHGKTLSPPTIVRHVVRPRSAEPPRSPLLKRVQSAEKLSAMYHGDKKSYAPRRHTLEVPFYGEGDLMADSEAEGTCGGSYSGTDHSRLGGYIGKQLVVMRKLNLSERRDSFKKQEAVQEVSFDEPDETNNTVAVATTAPQALTQRQQHGAAWMLTRHHTSEEIELEVPVVRRVTLVPQIAVQGSTESEQDEWEPCSDGEETSKMGITECSQEAETTSAGLQVGSSTDISDSSGFQSK</sequence>
<comment type="catalytic activity">
    <reaction evidence="13">
        <text>L-threonyl-[protein] + ATP = O-phospho-L-threonyl-[protein] + ADP + H(+)</text>
        <dbReference type="Rhea" id="RHEA:46608"/>
        <dbReference type="Rhea" id="RHEA-COMP:11060"/>
        <dbReference type="Rhea" id="RHEA-COMP:11605"/>
        <dbReference type="ChEBI" id="CHEBI:15378"/>
        <dbReference type="ChEBI" id="CHEBI:30013"/>
        <dbReference type="ChEBI" id="CHEBI:30616"/>
        <dbReference type="ChEBI" id="CHEBI:61977"/>
        <dbReference type="ChEBI" id="CHEBI:456216"/>
        <dbReference type="EC" id="2.7.11.1"/>
    </reaction>
</comment>
<dbReference type="Gene3D" id="2.30.42.10">
    <property type="match status" value="1"/>
</dbReference>
<dbReference type="STRING" id="94237.ENSMMOP00000010772"/>
<dbReference type="GO" id="GO:0004674">
    <property type="term" value="F:protein serine/threonine kinase activity"/>
    <property type="evidence" value="ECO:0007669"/>
    <property type="project" value="UniProtKB-KW"/>
</dbReference>
<dbReference type="PROSITE" id="PS00108">
    <property type="entry name" value="PROTEIN_KINASE_ST"/>
    <property type="match status" value="1"/>
</dbReference>
<evidence type="ECO:0000259" key="17">
    <source>
        <dbReference type="PROSITE" id="PS50106"/>
    </source>
</evidence>
<feature type="domain" description="AGC-kinase C-terminal" evidence="18">
    <location>
        <begin position="637"/>
        <end position="709"/>
    </location>
</feature>
<dbReference type="SMART" id="SM00228">
    <property type="entry name" value="PDZ"/>
    <property type="match status" value="1"/>
</dbReference>
<dbReference type="GO" id="GO:0005737">
    <property type="term" value="C:cytoplasm"/>
    <property type="evidence" value="ECO:0007669"/>
    <property type="project" value="UniProtKB-SubCell"/>
</dbReference>
<dbReference type="Pfam" id="PF00069">
    <property type="entry name" value="Pkinase"/>
    <property type="match status" value="1"/>
</dbReference>
<accession>A0A3Q3WF44</accession>
<feature type="region of interest" description="Disordered" evidence="15">
    <location>
        <begin position="866"/>
        <end position="900"/>
    </location>
</feature>
<organism evidence="19 20">
    <name type="scientific">Mola mola</name>
    <name type="common">Ocean sunfish</name>
    <name type="synonym">Tetraodon mola</name>
    <dbReference type="NCBI Taxonomy" id="94237"/>
    <lineage>
        <taxon>Eukaryota</taxon>
        <taxon>Metazoa</taxon>
        <taxon>Chordata</taxon>
        <taxon>Craniata</taxon>
        <taxon>Vertebrata</taxon>
        <taxon>Euteleostomi</taxon>
        <taxon>Actinopterygii</taxon>
        <taxon>Neopterygii</taxon>
        <taxon>Teleostei</taxon>
        <taxon>Neoteleostei</taxon>
        <taxon>Acanthomorphata</taxon>
        <taxon>Eupercaria</taxon>
        <taxon>Tetraodontiformes</taxon>
        <taxon>Molidae</taxon>
        <taxon>Mola</taxon>
    </lineage>
</organism>
<feature type="region of interest" description="Disordered" evidence="15">
    <location>
        <begin position="1357"/>
        <end position="1413"/>
    </location>
</feature>
<protein>
    <recommendedName>
        <fullName evidence="4">non-specific serine/threonine protein kinase</fullName>
        <ecNumber evidence="4">2.7.11.1</ecNumber>
    </recommendedName>
</protein>
<dbReference type="PROSITE" id="PS50011">
    <property type="entry name" value="PROTEIN_KINASE_DOM"/>
    <property type="match status" value="1"/>
</dbReference>
<evidence type="ECO:0000256" key="5">
    <source>
        <dbReference type="ARBA" id="ARBA00022490"/>
    </source>
</evidence>
<feature type="compositionally biased region" description="Polar residues" evidence="15">
    <location>
        <begin position="707"/>
        <end position="721"/>
    </location>
</feature>
<evidence type="ECO:0000259" key="18">
    <source>
        <dbReference type="PROSITE" id="PS51285"/>
    </source>
</evidence>
<dbReference type="InterPro" id="IPR050236">
    <property type="entry name" value="Ser_Thr_kinase_AGC"/>
</dbReference>
<feature type="compositionally biased region" description="Low complexity" evidence="15">
    <location>
        <begin position="23"/>
        <end position="49"/>
    </location>
</feature>
<feature type="region of interest" description="Disordered" evidence="15">
    <location>
        <begin position="707"/>
        <end position="784"/>
    </location>
</feature>
<comment type="similarity">
    <text evidence="3">Belongs to the protein kinase superfamily. AGC Ser/Thr protein kinase family.</text>
</comment>
<dbReference type="PANTHER" id="PTHR24356:SF140">
    <property type="entry name" value="MICROTUBULE-ASSOCIATED SERINE_THREONINE-PROTEIN KINASE 3"/>
    <property type="match status" value="1"/>
</dbReference>
<reference evidence="19" key="2">
    <citation type="submission" date="2025-09" db="UniProtKB">
        <authorList>
            <consortium name="Ensembl"/>
        </authorList>
    </citation>
    <scope>IDENTIFICATION</scope>
</reference>
<dbReference type="SUPFAM" id="SSF140482">
    <property type="entry name" value="MAST3 pre-PK domain-like"/>
    <property type="match status" value="1"/>
</dbReference>
<evidence type="ECO:0000256" key="13">
    <source>
        <dbReference type="ARBA" id="ARBA00047899"/>
    </source>
</evidence>
<evidence type="ECO:0000256" key="6">
    <source>
        <dbReference type="ARBA" id="ARBA00022527"/>
    </source>
</evidence>
<proteinExistence type="inferred from homology"/>
<feature type="region of interest" description="Disordered" evidence="15">
    <location>
        <begin position="1"/>
        <end position="65"/>
    </location>
</feature>
<dbReference type="SMART" id="SM00220">
    <property type="entry name" value="S_TKc"/>
    <property type="match status" value="1"/>
</dbReference>
<dbReference type="Proteomes" id="UP000261620">
    <property type="component" value="Unplaced"/>
</dbReference>
<dbReference type="InterPro" id="IPR015022">
    <property type="entry name" value="MAST_pre-PK_dom"/>
</dbReference>
<evidence type="ECO:0000256" key="2">
    <source>
        <dbReference type="ARBA" id="ARBA00004496"/>
    </source>
</evidence>
<dbReference type="InterPro" id="IPR041489">
    <property type="entry name" value="PDZ_6"/>
</dbReference>
<feature type="compositionally biased region" description="Low complexity" evidence="15">
    <location>
        <begin position="98"/>
        <end position="107"/>
    </location>
</feature>
<dbReference type="InterPro" id="IPR036034">
    <property type="entry name" value="PDZ_sf"/>
</dbReference>
<evidence type="ECO:0000256" key="1">
    <source>
        <dbReference type="ARBA" id="ARBA00001946"/>
    </source>
</evidence>
<feature type="compositionally biased region" description="Low complexity" evidence="15">
    <location>
        <begin position="1094"/>
        <end position="1108"/>
    </location>
</feature>
<name>A0A3Q3WF44_MOLML</name>
<dbReference type="CDD" id="cd06705">
    <property type="entry name" value="PDZ_MAST"/>
    <property type="match status" value="1"/>
</dbReference>
<dbReference type="GO" id="GO:0005524">
    <property type="term" value="F:ATP binding"/>
    <property type="evidence" value="ECO:0007669"/>
    <property type="project" value="UniProtKB-KW"/>
</dbReference>
<dbReference type="InterPro" id="IPR000961">
    <property type="entry name" value="AGC-kinase_C"/>
</dbReference>
<evidence type="ECO:0000256" key="8">
    <source>
        <dbReference type="ARBA" id="ARBA00022679"/>
    </source>
</evidence>
<feature type="compositionally biased region" description="Low complexity" evidence="15">
    <location>
        <begin position="1041"/>
        <end position="1071"/>
    </location>
</feature>
<evidence type="ECO:0000256" key="15">
    <source>
        <dbReference type="SAM" id="MobiDB-lite"/>
    </source>
</evidence>
<dbReference type="PROSITE" id="PS51285">
    <property type="entry name" value="AGC_KINASE_CTER"/>
    <property type="match status" value="1"/>
</dbReference>
<feature type="compositionally biased region" description="Polar residues" evidence="15">
    <location>
        <begin position="86"/>
        <end position="97"/>
    </location>
</feature>
<feature type="region of interest" description="Disordered" evidence="15">
    <location>
        <begin position="86"/>
        <end position="112"/>
    </location>
</feature>
<evidence type="ECO:0000256" key="3">
    <source>
        <dbReference type="ARBA" id="ARBA00009903"/>
    </source>
</evidence>
<feature type="domain" description="Protein kinase" evidence="16">
    <location>
        <begin position="363"/>
        <end position="636"/>
    </location>
</feature>
<dbReference type="CDD" id="cd05609">
    <property type="entry name" value="STKc_MAST"/>
    <property type="match status" value="1"/>
</dbReference>
<evidence type="ECO:0000256" key="14">
    <source>
        <dbReference type="ARBA" id="ARBA00048679"/>
    </source>
</evidence>
<dbReference type="FunFam" id="1.20.1480.20:FF:000001">
    <property type="entry name" value="microtubule-associated serine/threonine-protein kinase 4 isoform X1"/>
    <property type="match status" value="1"/>
</dbReference>
<dbReference type="InterPro" id="IPR023142">
    <property type="entry name" value="MAST_pre-PK_dom_sf"/>
</dbReference>
<dbReference type="SUPFAM" id="SSF50156">
    <property type="entry name" value="PDZ domain-like"/>
    <property type="match status" value="1"/>
</dbReference>
<dbReference type="PROSITE" id="PS50106">
    <property type="entry name" value="PDZ"/>
    <property type="match status" value="1"/>
</dbReference>
<feature type="region of interest" description="Disordered" evidence="15">
    <location>
        <begin position="1004"/>
        <end position="1202"/>
    </location>
</feature>
<keyword evidence="8" id="KW-0808">Transferase</keyword>
<feature type="compositionally biased region" description="Low complexity" evidence="15">
    <location>
        <begin position="759"/>
        <end position="778"/>
    </location>
</feature>
<dbReference type="InterPro" id="IPR008271">
    <property type="entry name" value="Ser/Thr_kinase_AS"/>
</dbReference>
<keyword evidence="9" id="KW-0547">Nucleotide-binding</keyword>
<dbReference type="Gene3D" id="1.10.510.10">
    <property type="entry name" value="Transferase(Phosphotransferase) domain 1"/>
    <property type="match status" value="1"/>
</dbReference>
<keyword evidence="5" id="KW-0963">Cytoplasm</keyword>
<evidence type="ECO:0000256" key="10">
    <source>
        <dbReference type="ARBA" id="ARBA00022777"/>
    </source>
</evidence>
<evidence type="ECO:0000256" key="12">
    <source>
        <dbReference type="ARBA" id="ARBA00022842"/>
    </source>
</evidence>
<dbReference type="Pfam" id="PF17820">
    <property type="entry name" value="PDZ_6"/>
    <property type="match status" value="1"/>
</dbReference>
<dbReference type="Ensembl" id="ENSMMOT00000010955.1">
    <property type="protein sequence ID" value="ENSMMOP00000010772.1"/>
    <property type="gene ID" value="ENSMMOG00000008305.1"/>
</dbReference>
<keyword evidence="12" id="KW-0460">Magnesium</keyword>
<dbReference type="Pfam" id="PF08926">
    <property type="entry name" value="DUF1908"/>
    <property type="match status" value="1"/>
</dbReference>
<feature type="domain" description="PDZ" evidence="17">
    <location>
        <begin position="908"/>
        <end position="996"/>
    </location>
</feature>
<dbReference type="InterPro" id="IPR037711">
    <property type="entry name" value="MAST"/>
</dbReference>
<evidence type="ECO:0000259" key="16">
    <source>
        <dbReference type="PROSITE" id="PS50011"/>
    </source>
</evidence>
<comment type="catalytic activity">
    <reaction evidence="14">
        <text>L-seryl-[protein] + ATP = O-phospho-L-seryl-[protein] + ADP + H(+)</text>
        <dbReference type="Rhea" id="RHEA:17989"/>
        <dbReference type="Rhea" id="RHEA-COMP:9863"/>
        <dbReference type="Rhea" id="RHEA-COMP:11604"/>
        <dbReference type="ChEBI" id="CHEBI:15378"/>
        <dbReference type="ChEBI" id="CHEBI:29999"/>
        <dbReference type="ChEBI" id="CHEBI:30616"/>
        <dbReference type="ChEBI" id="CHEBI:83421"/>
        <dbReference type="ChEBI" id="CHEBI:456216"/>
        <dbReference type="EC" id="2.7.11.1"/>
    </reaction>
</comment>
<evidence type="ECO:0000313" key="20">
    <source>
        <dbReference type="Proteomes" id="UP000261620"/>
    </source>
</evidence>
<keyword evidence="7" id="KW-0597">Phosphoprotein</keyword>
<dbReference type="FunFam" id="1.10.510.10:FF:000012">
    <property type="entry name" value="microtubule-associated serine/threonine-protein kinase 2 isoform X1"/>
    <property type="match status" value="1"/>
</dbReference>
<comment type="subcellular location">
    <subcellularLocation>
        <location evidence="2">Cytoplasm</location>
    </subcellularLocation>
</comment>
<dbReference type="InterPro" id="IPR001478">
    <property type="entry name" value="PDZ"/>
</dbReference>
<evidence type="ECO:0000256" key="11">
    <source>
        <dbReference type="ARBA" id="ARBA00022840"/>
    </source>
</evidence>